<dbReference type="PROSITE" id="PS51892">
    <property type="entry name" value="SUBTILASE"/>
    <property type="match status" value="1"/>
</dbReference>
<dbReference type="Pfam" id="PF26607">
    <property type="entry name" value="DUF8189"/>
    <property type="match status" value="1"/>
</dbReference>
<evidence type="ECO:0000259" key="5">
    <source>
        <dbReference type="Pfam" id="PF00082"/>
    </source>
</evidence>
<evidence type="ECO:0000313" key="7">
    <source>
        <dbReference type="EMBL" id="EPS41787.1"/>
    </source>
</evidence>
<dbReference type="CDD" id="cd22954">
    <property type="entry name" value="PLL_lectin"/>
    <property type="match status" value="1"/>
</dbReference>
<dbReference type="eggNOG" id="ENOG502S0DV">
    <property type="taxonomic scope" value="Eukaryota"/>
</dbReference>
<organism evidence="7 8">
    <name type="scientific">Dactylellina haptotyla (strain CBS 200.50)</name>
    <name type="common">Nematode-trapping fungus</name>
    <name type="synonym">Monacrosporium haptotylum</name>
    <dbReference type="NCBI Taxonomy" id="1284197"/>
    <lineage>
        <taxon>Eukaryota</taxon>
        <taxon>Fungi</taxon>
        <taxon>Dikarya</taxon>
        <taxon>Ascomycota</taxon>
        <taxon>Pezizomycotina</taxon>
        <taxon>Orbiliomycetes</taxon>
        <taxon>Orbiliales</taxon>
        <taxon>Orbiliaceae</taxon>
        <taxon>Dactylellina</taxon>
    </lineage>
</organism>
<gene>
    <name evidence="7" type="ORF">H072_4299</name>
</gene>
<dbReference type="STRING" id="1284197.S8C2C6"/>
<dbReference type="InterPro" id="IPR000209">
    <property type="entry name" value="Peptidase_S8/S53_dom"/>
</dbReference>
<evidence type="ECO:0000256" key="2">
    <source>
        <dbReference type="ARBA" id="ARBA00022801"/>
    </source>
</evidence>
<dbReference type="Pfam" id="PF00082">
    <property type="entry name" value="Peptidase_S8"/>
    <property type="match status" value="1"/>
</dbReference>
<sequence>MDKYERQQSKKYGIREFNEGHTYRIAAVERKIERKHIDIFVCSDDGNIYTAKWTEGFEWSTMTRGWKKLGGCNFPPRAVVTALSRKPNKLDLFVCGNDNHVYTKWWTQHQGWYEGWQDLGGAGDRGDLFAPGTEIVAVSRLPDKIDLFASSTTGDIFNCYWCGDYCCGGWSSLIPRLSGKWDNFGGRHHRKSAAANVAVLSRGPYSLNVFFSGDDGRVRHKAWGKKGNKRWDPHWEILGGDNLMPGGYFAATARHSQNIDLFSRGKDGCVYTSWWSKGRGWSGLREGWAPLGGTFPPGSPISATVMEEGHLEISVVSPSGSLYRTWWTKEIGSWHNWIKESGPFVLNGQATSLSMSPSNLDIFLVRSSGEVITSNFTTDCWVSLGSPASTSARNGILNRLQPAPSSQQYGLEIVDIPKSPTNENPPSNSEDDQWFRNFQDLIIAHGIGRGINKRLKVAILDSGIDIHQFNKETRFKETLSFVDGDPKIDSSGHGTYIAAIILQLTKTVDLYIGKITNSKKVAITYARVVWDVDIMSLSFGFDEPSGLYDEIDRCLNNGIIVFASASDDAAEGHRTYPAKFSRVICVHSATWQGKASHLNPPAEENENFSTVGESIRPIWIAKVSKDGTLAEYRSGTSYATPVAVSIAAFMITFIEKKWPAYQWVLKPQSPEGIKRIFKLMSTTVGDYD</sequence>
<feature type="domain" description="Peptidase S8/S53" evidence="5">
    <location>
        <begin position="453"/>
        <end position="660"/>
    </location>
</feature>
<dbReference type="AlphaFoldDB" id="S8C2C6"/>
<dbReference type="HOGENOM" id="CLU_400089_0_0_1"/>
<evidence type="ECO:0000256" key="1">
    <source>
        <dbReference type="ARBA" id="ARBA00022670"/>
    </source>
</evidence>
<dbReference type="PRINTS" id="PR00723">
    <property type="entry name" value="SUBTILISIN"/>
</dbReference>
<comment type="caution">
    <text evidence="7">The sequence shown here is derived from an EMBL/GenBank/DDBJ whole genome shotgun (WGS) entry which is preliminary data.</text>
</comment>
<dbReference type="InterPro" id="IPR036852">
    <property type="entry name" value="Peptidase_S8/S53_dom_sf"/>
</dbReference>
<reference evidence="8" key="2">
    <citation type="submission" date="2013-04" db="EMBL/GenBank/DDBJ databases">
        <title>Genomic mechanisms accounting for the adaptation to parasitism in nematode-trapping fungi.</title>
        <authorList>
            <person name="Ahren D.G."/>
        </authorList>
    </citation>
    <scope>NUCLEOTIDE SEQUENCE [LARGE SCALE GENOMIC DNA]</scope>
    <source>
        <strain evidence="8">CBS 200.50</strain>
    </source>
</reference>
<keyword evidence="2 4" id="KW-0378">Hydrolase</keyword>
<evidence type="ECO:0000256" key="3">
    <source>
        <dbReference type="ARBA" id="ARBA00022825"/>
    </source>
</evidence>
<comment type="similarity">
    <text evidence="4">Belongs to the peptidase S8 family.</text>
</comment>
<dbReference type="Proteomes" id="UP000015100">
    <property type="component" value="Unassembled WGS sequence"/>
</dbReference>
<dbReference type="SUPFAM" id="SSF52743">
    <property type="entry name" value="Subtilisin-like"/>
    <property type="match status" value="1"/>
</dbReference>
<feature type="active site" description="Charge relay system" evidence="4">
    <location>
        <position position="461"/>
    </location>
</feature>
<name>S8C2C6_DACHA</name>
<dbReference type="InterPro" id="IPR015500">
    <property type="entry name" value="Peptidase_S8_subtilisin-rel"/>
</dbReference>
<evidence type="ECO:0000256" key="4">
    <source>
        <dbReference type="PROSITE-ProRule" id="PRU01240"/>
    </source>
</evidence>
<feature type="domain" description="PLL-like beta propeller" evidence="6">
    <location>
        <begin position="36"/>
        <end position="378"/>
    </location>
</feature>
<dbReference type="InterPro" id="IPR058502">
    <property type="entry name" value="PLL-like_beta-prop"/>
</dbReference>
<dbReference type="Gene3D" id="2.120.10.70">
    <property type="entry name" value="Fucose-specific lectin"/>
    <property type="match status" value="2"/>
</dbReference>
<reference evidence="7 8" key="1">
    <citation type="journal article" date="2013" name="PLoS Genet.">
        <title>Genomic mechanisms accounting for the adaptation to parasitism in nematode-trapping fungi.</title>
        <authorList>
            <person name="Meerupati T."/>
            <person name="Andersson K.M."/>
            <person name="Friman E."/>
            <person name="Kumar D."/>
            <person name="Tunlid A."/>
            <person name="Ahren D."/>
        </authorList>
    </citation>
    <scope>NUCLEOTIDE SEQUENCE [LARGE SCALE GENOMIC DNA]</scope>
    <source>
        <strain evidence="7 8">CBS 200.50</strain>
    </source>
</reference>
<protein>
    <submittedName>
        <fullName evidence="7">Uncharacterized protein</fullName>
    </submittedName>
</protein>
<keyword evidence="8" id="KW-1185">Reference proteome</keyword>
<keyword evidence="1 4" id="KW-0645">Protease</keyword>
<feature type="active site" description="Charge relay system" evidence="4">
    <location>
        <position position="493"/>
    </location>
</feature>
<dbReference type="EMBL" id="AQGS01000153">
    <property type="protein sequence ID" value="EPS41787.1"/>
    <property type="molecule type" value="Genomic_DNA"/>
</dbReference>
<proteinExistence type="inferred from homology"/>
<accession>S8C2C6</accession>
<dbReference type="GO" id="GO:0004252">
    <property type="term" value="F:serine-type endopeptidase activity"/>
    <property type="evidence" value="ECO:0007669"/>
    <property type="project" value="UniProtKB-UniRule"/>
</dbReference>
<dbReference type="GO" id="GO:0006508">
    <property type="term" value="P:proteolysis"/>
    <property type="evidence" value="ECO:0007669"/>
    <property type="project" value="UniProtKB-KW"/>
</dbReference>
<feature type="active site" description="Charge relay system" evidence="4">
    <location>
        <position position="637"/>
    </location>
</feature>
<keyword evidence="3 4" id="KW-0720">Serine protease</keyword>
<dbReference type="OrthoDB" id="206201at2759"/>
<dbReference type="SUPFAM" id="SSF89372">
    <property type="entry name" value="Fucose-specific lectin"/>
    <property type="match status" value="2"/>
</dbReference>
<evidence type="ECO:0000313" key="8">
    <source>
        <dbReference type="Proteomes" id="UP000015100"/>
    </source>
</evidence>
<evidence type="ECO:0000259" key="6">
    <source>
        <dbReference type="Pfam" id="PF26607"/>
    </source>
</evidence>
<dbReference type="Gene3D" id="3.40.50.200">
    <property type="entry name" value="Peptidase S8/S53 domain"/>
    <property type="match status" value="1"/>
</dbReference>